<organism evidence="4 5">
    <name type="scientific">Candidatus Auribacter fodinae</name>
    <dbReference type="NCBI Taxonomy" id="2093366"/>
    <lineage>
        <taxon>Bacteria</taxon>
        <taxon>Pseudomonadati</taxon>
        <taxon>Candidatus Auribacterota</taxon>
        <taxon>Candidatus Auribacteria</taxon>
        <taxon>Candidatus Auribacterales</taxon>
        <taxon>Candidatus Auribacteraceae</taxon>
        <taxon>Candidatus Auribacter</taxon>
    </lineage>
</organism>
<dbReference type="EMBL" id="QZJZ01000050">
    <property type="protein sequence ID" value="RJP59381.1"/>
    <property type="molecule type" value="Genomic_DNA"/>
</dbReference>
<dbReference type="AlphaFoldDB" id="A0A3A4RCU9"/>
<dbReference type="PROSITE" id="PS50110">
    <property type="entry name" value="RESPONSE_REGULATORY"/>
    <property type="match status" value="1"/>
</dbReference>
<feature type="modified residue" description="4-aspartylphosphate" evidence="2">
    <location>
        <position position="59"/>
    </location>
</feature>
<dbReference type="InterPro" id="IPR011006">
    <property type="entry name" value="CheY-like_superfamily"/>
</dbReference>
<dbReference type="InterPro" id="IPR001789">
    <property type="entry name" value="Sig_transdc_resp-reg_receiver"/>
</dbReference>
<reference evidence="4 5" key="1">
    <citation type="journal article" date="2017" name="ISME J.">
        <title>Energy and carbon metabolisms in a deep terrestrial subsurface fluid microbial community.</title>
        <authorList>
            <person name="Momper L."/>
            <person name="Jungbluth S.P."/>
            <person name="Lee M.D."/>
            <person name="Amend J.P."/>
        </authorList>
    </citation>
    <scope>NUCLEOTIDE SEQUENCE [LARGE SCALE GENOMIC DNA]</scope>
    <source>
        <strain evidence="4">SURF_26</strain>
    </source>
</reference>
<evidence type="ECO:0000313" key="4">
    <source>
        <dbReference type="EMBL" id="RJP59381.1"/>
    </source>
</evidence>
<dbReference type="PANTHER" id="PTHR44591">
    <property type="entry name" value="STRESS RESPONSE REGULATOR PROTEIN 1"/>
    <property type="match status" value="1"/>
</dbReference>
<sequence>MKNNNRVLYIEDNSDDLYYFQYLLNKIDKSIHLVSVNNGEDAIDMLSDKPDDYRAIFLDIKLPKYNAFEILEKLTELNISLPTDKIIILTTSSNERDIKLIQQMGINKFFFKPISENTLRSFFTS</sequence>
<gene>
    <name evidence="4" type="ORF">C4541_06210</name>
</gene>
<dbReference type="Proteomes" id="UP000266426">
    <property type="component" value="Unassembled WGS sequence"/>
</dbReference>
<dbReference type="SUPFAM" id="SSF52172">
    <property type="entry name" value="CheY-like"/>
    <property type="match status" value="1"/>
</dbReference>
<evidence type="ECO:0000256" key="2">
    <source>
        <dbReference type="PROSITE-ProRule" id="PRU00169"/>
    </source>
</evidence>
<dbReference type="Pfam" id="PF00072">
    <property type="entry name" value="Response_reg"/>
    <property type="match status" value="1"/>
</dbReference>
<name>A0A3A4RCU9_9BACT</name>
<keyword evidence="1 2" id="KW-0597">Phosphoprotein</keyword>
<feature type="domain" description="Response regulatory" evidence="3">
    <location>
        <begin position="6"/>
        <end position="125"/>
    </location>
</feature>
<dbReference type="InterPro" id="IPR050595">
    <property type="entry name" value="Bact_response_regulator"/>
</dbReference>
<evidence type="ECO:0000259" key="3">
    <source>
        <dbReference type="PROSITE" id="PS50110"/>
    </source>
</evidence>
<dbReference type="PANTHER" id="PTHR44591:SF3">
    <property type="entry name" value="RESPONSE REGULATORY DOMAIN-CONTAINING PROTEIN"/>
    <property type="match status" value="1"/>
</dbReference>
<protein>
    <submittedName>
        <fullName evidence="4">Response regulator</fullName>
    </submittedName>
</protein>
<accession>A0A3A4RCU9</accession>
<comment type="caution">
    <text evidence="4">The sequence shown here is derived from an EMBL/GenBank/DDBJ whole genome shotgun (WGS) entry which is preliminary data.</text>
</comment>
<dbReference type="GO" id="GO:0000160">
    <property type="term" value="P:phosphorelay signal transduction system"/>
    <property type="evidence" value="ECO:0007669"/>
    <property type="project" value="InterPro"/>
</dbReference>
<dbReference type="SMART" id="SM00448">
    <property type="entry name" value="REC"/>
    <property type="match status" value="1"/>
</dbReference>
<evidence type="ECO:0000256" key="1">
    <source>
        <dbReference type="ARBA" id="ARBA00022553"/>
    </source>
</evidence>
<proteinExistence type="predicted"/>
<evidence type="ECO:0000313" key="5">
    <source>
        <dbReference type="Proteomes" id="UP000266426"/>
    </source>
</evidence>
<dbReference type="Gene3D" id="3.40.50.2300">
    <property type="match status" value="1"/>
</dbReference>